<feature type="compositionally biased region" description="Polar residues" evidence="1">
    <location>
        <begin position="129"/>
        <end position="138"/>
    </location>
</feature>
<keyword evidence="3" id="KW-1185">Reference proteome</keyword>
<gene>
    <name evidence="2" type="ORF">PGLA1383_LOCUS12465</name>
</gene>
<name>A0A813E5E6_POLGL</name>
<evidence type="ECO:0000256" key="1">
    <source>
        <dbReference type="SAM" id="MobiDB-lite"/>
    </source>
</evidence>
<dbReference type="EMBL" id="CAJNNV010006644">
    <property type="protein sequence ID" value="CAE8593881.1"/>
    <property type="molecule type" value="Genomic_DNA"/>
</dbReference>
<dbReference type="AlphaFoldDB" id="A0A813E5E6"/>
<accession>A0A813E5E6</accession>
<proteinExistence type="predicted"/>
<feature type="region of interest" description="Disordered" evidence="1">
    <location>
        <begin position="176"/>
        <end position="207"/>
    </location>
</feature>
<protein>
    <submittedName>
        <fullName evidence="2">Uncharacterized protein</fullName>
    </submittedName>
</protein>
<sequence>MANPKNLSHGVSVSSFAVQALDKDDLRKLFYCTSTQAQAQAAAVKDTRGQRRANAATALSGWGFAESVGALRNTSASSRYRPTKAKLPDRSECSYHREHGEKGFVDLEENGSAKAWFQRRGQGPRSAPAIQSVSSTYTDHFPRPSKSQRRLTKATTQMPAQNRGLIGVEGCAQDLTTSSQAQQRKRDGPVALPAEVGGGGASLSHSGQYTEDSFRTQYGLDFRGCRATTAPPGATFFTVLKHPEKATAAAILEPIVSRAELVDQLCLNLSRLFRGAILAQSRRCSGDPNRHDANVLEDWLVDYQREKAAARPPSGGKGKGRPPVHVKPPVRYEAPVRYERERAPAAAPPTWSHYAPPPAAPYGYGPPAHAHAPPAAAPPSLPDFVKLGQRTSGHWKSAWQTYCAIYGNGFNDPAKHDDTFIRGFLDYVGELATDGLTGLAAQQGIDLSAPPGPGGNKRPHGGERQPPAKRPATGPPPSREQAFDDGDEAKQALVDAIKALQRTDPEAKAAWWTFCDAELKGIKDPNRHDIAALEQFLATYE</sequence>
<dbReference type="Proteomes" id="UP000654075">
    <property type="component" value="Unassembled WGS sequence"/>
</dbReference>
<organism evidence="2 3">
    <name type="scientific">Polarella glacialis</name>
    <name type="common">Dinoflagellate</name>
    <dbReference type="NCBI Taxonomy" id="89957"/>
    <lineage>
        <taxon>Eukaryota</taxon>
        <taxon>Sar</taxon>
        <taxon>Alveolata</taxon>
        <taxon>Dinophyceae</taxon>
        <taxon>Suessiales</taxon>
        <taxon>Suessiaceae</taxon>
        <taxon>Polarella</taxon>
    </lineage>
</organism>
<feature type="region of interest" description="Disordered" evidence="1">
    <location>
        <begin position="118"/>
        <end position="158"/>
    </location>
</feature>
<reference evidence="2" key="1">
    <citation type="submission" date="2021-02" db="EMBL/GenBank/DDBJ databases">
        <authorList>
            <person name="Dougan E. K."/>
            <person name="Rhodes N."/>
            <person name="Thang M."/>
            <person name="Chan C."/>
        </authorList>
    </citation>
    <scope>NUCLEOTIDE SEQUENCE</scope>
</reference>
<feature type="region of interest" description="Disordered" evidence="1">
    <location>
        <begin position="444"/>
        <end position="484"/>
    </location>
</feature>
<feature type="region of interest" description="Disordered" evidence="1">
    <location>
        <begin position="74"/>
        <end position="94"/>
    </location>
</feature>
<comment type="caution">
    <text evidence="2">The sequence shown here is derived from an EMBL/GenBank/DDBJ whole genome shotgun (WGS) entry which is preliminary data.</text>
</comment>
<dbReference type="OrthoDB" id="428071at2759"/>
<feature type="region of interest" description="Disordered" evidence="1">
    <location>
        <begin position="308"/>
        <end position="328"/>
    </location>
</feature>
<evidence type="ECO:0000313" key="2">
    <source>
        <dbReference type="EMBL" id="CAE8593881.1"/>
    </source>
</evidence>
<evidence type="ECO:0000313" key="3">
    <source>
        <dbReference type="Proteomes" id="UP000654075"/>
    </source>
</evidence>